<dbReference type="OMA" id="CAGKIFF"/>
<keyword evidence="6" id="KW-1185">Reference proteome</keyword>
<dbReference type="PROSITE" id="PS50835">
    <property type="entry name" value="IG_LIKE"/>
    <property type="match status" value="1"/>
</dbReference>
<keyword evidence="2" id="KW-1015">Disulfide bond</keyword>
<sequence>MPIDSPSIPFISLSLGSFMMVNSSGRASGQKAHLLLPTLKENDTHCIDFHYYLSSRDRSNPGSLNVYVKVNGGPQGNPIWNVSGIVTEGWVKAELAISTFWPHFYQVIFESVSLKGHPGYIAVDEVRVLAHPCRKAPHFLRLQNVEVNVGQNATFQCIAGGKWSQHDKLWLQQWNGRDTALMVTRVVNHRRFSATVSVADTSQRSISKYRCVIRSDGGSGVSNYAELIVKGKWLPPAALWHCQGILRPEVELQRPVSQVDEILLCPRMFQSTASRAGLLCLCSTSHMGGPPLNGRATQGRGGAEVWMQSV</sequence>
<dbReference type="AlphaFoldDB" id="A0A8D0L6W7"/>
<feature type="domain" description="Ig-like" evidence="4">
    <location>
        <begin position="137"/>
        <end position="228"/>
    </location>
</feature>
<proteinExistence type="predicted"/>
<reference evidence="5" key="1">
    <citation type="submission" date="2025-08" db="UniProtKB">
        <authorList>
            <consortium name="Ensembl"/>
        </authorList>
    </citation>
    <scope>IDENTIFICATION</scope>
</reference>
<evidence type="ECO:0000259" key="4">
    <source>
        <dbReference type="PROSITE" id="PS50835"/>
    </source>
</evidence>
<dbReference type="PROSITE" id="PS50060">
    <property type="entry name" value="MAM_2"/>
    <property type="match status" value="1"/>
</dbReference>
<evidence type="ECO:0000313" key="6">
    <source>
        <dbReference type="Proteomes" id="UP000694392"/>
    </source>
</evidence>
<dbReference type="Proteomes" id="UP000694392">
    <property type="component" value="Unplaced"/>
</dbReference>
<evidence type="ECO:0000256" key="2">
    <source>
        <dbReference type="ARBA" id="ARBA00023157"/>
    </source>
</evidence>
<dbReference type="InterPro" id="IPR013783">
    <property type="entry name" value="Ig-like_fold"/>
</dbReference>
<dbReference type="InterPro" id="IPR036179">
    <property type="entry name" value="Ig-like_dom_sf"/>
</dbReference>
<dbReference type="Gene3D" id="2.60.120.200">
    <property type="match status" value="1"/>
</dbReference>
<dbReference type="Ensembl" id="ENSSPUT00000012776.1">
    <property type="protein sequence ID" value="ENSSPUP00000011979.1"/>
    <property type="gene ID" value="ENSSPUG00000009186.1"/>
</dbReference>
<evidence type="ECO:0008006" key="7">
    <source>
        <dbReference type="Google" id="ProtNLM"/>
    </source>
</evidence>
<dbReference type="CDD" id="cd06263">
    <property type="entry name" value="MAM"/>
    <property type="match status" value="1"/>
</dbReference>
<dbReference type="PANTHER" id="PTHR24051:SF12">
    <property type="entry name" value="PROTEIN-TYROSINE-PHOSPHATASE"/>
    <property type="match status" value="1"/>
</dbReference>
<dbReference type="GeneTree" id="ENSGT00940000155326"/>
<dbReference type="PRINTS" id="PR00020">
    <property type="entry name" value="MAMDOMAIN"/>
</dbReference>
<dbReference type="PROSITE" id="PS00740">
    <property type="entry name" value="MAM_1"/>
    <property type="match status" value="1"/>
</dbReference>
<dbReference type="SUPFAM" id="SSF49899">
    <property type="entry name" value="Concanavalin A-like lectins/glucanases"/>
    <property type="match status" value="1"/>
</dbReference>
<dbReference type="PANTHER" id="PTHR24051">
    <property type="entry name" value="SUSHI DOMAIN-CONTAINING PROTEIN 1"/>
    <property type="match status" value="1"/>
</dbReference>
<feature type="domain" description="MAM" evidence="3">
    <location>
        <begin position="16"/>
        <end position="135"/>
    </location>
</feature>
<dbReference type="SUPFAM" id="SSF48726">
    <property type="entry name" value="Immunoglobulin"/>
    <property type="match status" value="1"/>
</dbReference>
<accession>A0A8D0L6W7</accession>
<dbReference type="Pfam" id="PF00629">
    <property type="entry name" value="MAM"/>
    <property type="match status" value="1"/>
</dbReference>
<dbReference type="Gene3D" id="2.60.40.10">
    <property type="entry name" value="Immunoglobulins"/>
    <property type="match status" value="1"/>
</dbReference>
<dbReference type="SMART" id="SM00137">
    <property type="entry name" value="MAM"/>
    <property type="match status" value="1"/>
</dbReference>
<keyword evidence="1" id="KW-0677">Repeat</keyword>
<evidence type="ECO:0000256" key="1">
    <source>
        <dbReference type="ARBA" id="ARBA00022737"/>
    </source>
</evidence>
<dbReference type="InterPro" id="IPR051622">
    <property type="entry name" value="R-tyr_protein_phosphatases"/>
</dbReference>
<dbReference type="GO" id="GO:0016020">
    <property type="term" value="C:membrane"/>
    <property type="evidence" value="ECO:0007669"/>
    <property type="project" value="InterPro"/>
</dbReference>
<dbReference type="InterPro" id="IPR007110">
    <property type="entry name" value="Ig-like_dom"/>
</dbReference>
<evidence type="ECO:0000313" key="5">
    <source>
        <dbReference type="Ensembl" id="ENSSPUP00000011979.1"/>
    </source>
</evidence>
<protein>
    <recommendedName>
        <fullName evidence="7">Receptor-type tyrosine-protein phosphatase T</fullName>
    </recommendedName>
</protein>
<reference evidence="5" key="2">
    <citation type="submission" date="2025-09" db="UniProtKB">
        <authorList>
            <consortium name="Ensembl"/>
        </authorList>
    </citation>
    <scope>IDENTIFICATION</scope>
</reference>
<organism evidence="5 6">
    <name type="scientific">Sphenodon punctatus</name>
    <name type="common">Tuatara</name>
    <name type="synonym">Hatteria punctata</name>
    <dbReference type="NCBI Taxonomy" id="8508"/>
    <lineage>
        <taxon>Eukaryota</taxon>
        <taxon>Metazoa</taxon>
        <taxon>Chordata</taxon>
        <taxon>Craniata</taxon>
        <taxon>Vertebrata</taxon>
        <taxon>Euteleostomi</taxon>
        <taxon>Lepidosauria</taxon>
        <taxon>Sphenodontia</taxon>
        <taxon>Sphenodontidae</taxon>
        <taxon>Sphenodon</taxon>
    </lineage>
</organism>
<dbReference type="FunFam" id="2.60.40.10:FF:000025">
    <property type="entry name" value="receptor-type tyrosine-protein phosphatase U isoform X2"/>
    <property type="match status" value="1"/>
</dbReference>
<evidence type="ECO:0000259" key="3">
    <source>
        <dbReference type="PROSITE" id="PS50060"/>
    </source>
</evidence>
<name>A0A8D0L6W7_SPHPU</name>
<dbReference type="InterPro" id="IPR013320">
    <property type="entry name" value="ConA-like_dom_sf"/>
</dbReference>
<dbReference type="InterPro" id="IPR000998">
    <property type="entry name" value="MAM_dom"/>
</dbReference>
<dbReference type="FunFam" id="2.60.120.200:FF:000006">
    <property type="entry name" value="receptor-type tyrosine-protein phosphatase T isoform X1"/>
    <property type="match status" value="1"/>
</dbReference>